<reference evidence="2 3" key="1">
    <citation type="submission" date="2018-03" db="EMBL/GenBank/DDBJ databases">
        <authorList>
            <person name="Garlena R.A."/>
            <person name="Russell D.A."/>
            <person name="Pope W.H."/>
            <person name="Jacobs-Sera D."/>
            <person name="Hatfull G.F."/>
        </authorList>
    </citation>
    <scope>NUCLEOTIDE SEQUENCE [LARGE SCALE GENOMIC DNA]</scope>
</reference>
<protein>
    <submittedName>
        <fullName evidence="2">Tape measure protein</fullName>
    </submittedName>
</protein>
<evidence type="ECO:0000313" key="3">
    <source>
        <dbReference type="Proteomes" id="UP000246975"/>
    </source>
</evidence>
<feature type="region of interest" description="Disordered" evidence="1">
    <location>
        <begin position="1233"/>
        <end position="1272"/>
    </location>
</feature>
<organism evidence="2 3">
    <name type="scientific">Gordonia phage Jace</name>
    <dbReference type="NCBI Taxonomy" id="2182360"/>
    <lineage>
        <taxon>Viruses</taxon>
        <taxon>Duplodnaviria</taxon>
        <taxon>Heunggongvirae</taxon>
        <taxon>Uroviricota</taxon>
        <taxon>Caudoviricetes</taxon>
        <taxon>Jacevirus</taxon>
        <taxon>Jacevirus jace</taxon>
    </lineage>
</organism>
<evidence type="ECO:0000313" key="2">
    <source>
        <dbReference type="EMBL" id="AWN03636.1"/>
    </source>
</evidence>
<feature type="region of interest" description="Disordered" evidence="1">
    <location>
        <begin position="1190"/>
        <end position="1212"/>
    </location>
</feature>
<dbReference type="Proteomes" id="UP000246975">
    <property type="component" value="Segment"/>
</dbReference>
<evidence type="ECO:0000256" key="1">
    <source>
        <dbReference type="SAM" id="MobiDB-lite"/>
    </source>
</evidence>
<gene>
    <name evidence="2" type="primary">15</name>
    <name evidence="2" type="ORF">PBI_JACE_15</name>
</gene>
<dbReference type="EMBL" id="MH153804">
    <property type="protein sequence ID" value="AWN03636.1"/>
    <property type="molecule type" value="Genomic_DNA"/>
</dbReference>
<dbReference type="GeneID" id="54992180"/>
<proteinExistence type="predicted"/>
<sequence>MALDVGTLFATLTVKDDQFTSGMNRAKSTIDNVDRAAQTGAKSATALGVAGAQAGKQTQQGAQQAVGGVTSLTTALSSAKNMAGMLGITMGATGAVKFFTDAVQNARALGAQTNQLNVIFGESKQEIMDWGQTASRELFISQREAQGAAITFATFGAVAGKTGSNLAGFSKEMTKLAVETASFNGVAVNEVIDSMGSAFQGQSIPMRKYGVLLSDATLRQVALKNGIIDTNRVLAGNEKVMATELAMKEQLSAVNGDIERSNGKLGQNLKGLGARYEEVSAKIGTALTPMVNSFVQLLSGPGLSALSGFGDGIKMLAGGVQALAGFFGGLPGPLQAVVVGLVAAKLAATGFGTAMQGAIVSKIAASGAALSTFATGAVGNARRSLDGVRLAMMYAGEGSTGMASKMRAAGAGGVAAFKTGVSGAASLLGGPFGIAIMAATLGIGHWMNQVAKAKQSAKDMEGASTSVGEALAASGGHYTEQAESAALAALETVKLRDGTTTLKDALEGAGVSAKTAAQGLAGVGDQMSKTRAALEKDAGQEFAGMDMFRNFKIYNPGSWFSFTNDLMHDNDAQQALDKLDELQSKINDKRKSVVEAFSDGSAGASFKLGVDAHELSVMTDAMSEFAESANGAADKVSALSKALDSLAQDDLTIQNAQQSLNDAMRDLNTEMNDAEAAANGAGRSMYDATGHIDTFSKAGSKLHDTMQDVASGLGQVAAATYEDEFAKGNYAGALDVTRQKLVEQQNALLDSAAAAGWNRDKYAELLGQYGATPEAIMTRLDIVNAQTAQDLIAAFQGQVESVPDEKTVILKTITDEARDKIKGLGFEVEDLPEGKGVKVTADTVEAQNALQALGGKVDGIPPSKDVAVGAPGADTVAGLLGEIGVKVNEDNAKNIVVESNSDEIIGKLNDLNVATTTLKDGKVTITDNADEVRRKIEQSLDGKTTRGQHIVDIVTNGSLPTGAAPRANGGIDEYADGGVRPMQDSAHIQPGSGRGLVRYAEGETGWEAYIPGADSKRGRSTSILREVAKRFGYRLEAFANGGFGGNVGSLPENAKMTNLPADPGIPLSSRRSVNPLAQLGEGANRLGVALGSIGSAGIDFLSSSGFAKDSIGDLIRMNGGGGASGFAGGGRGGGELLSFEDWVRQQMFLAAGMGDPFAESEQEMTERKEQLRKEIEKGVKEEERAKIAVEKAQEANDAATANTDGKKTDRDRREAALNLSDALDRLEETQAKNREMADQYANPDAQRSKGGSSTGGSRSSGGGGGSYSGSGLAPESQAIVDALGGGLSSRAGGAPITVHVGMVNNGPVTVNDPEEVIRPELAGAQGDPIGDSMARLGV</sequence>
<dbReference type="KEGG" id="vg:54992180"/>
<feature type="compositionally biased region" description="Gly residues" evidence="1">
    <location>
        <begin position="1252"/>
        <end position="1268"/>
    </location>
</feature>
<dbReference type="RefSeq" id="YP_009801661.1">
    <property type="nucleotide sequence ID" value="NC_047974.1"/>
</dbReference>
<accession>A0A2U8UJK5</accession>
<name>A0A2U8UJK5_9CAUD</name>
<keyword evidence="3" id="KW-1185">Reference proteome</keyword>